<dbReference type="AlphaFoldDB" id="W2Q3J4"/>
<dbReference type="RefSeq" id="XP_008907778.1">
    <property type="nucleotide sequence ID" value="XM_008909530.1"/>
</dbReference>
<gene>
    <name evidence="1" type="ORF">PPTG_12830</name>
</gene>
<dbReference type="EMBL" id="KI669594">
    <property type="protein sequence ID" value="ETN06810.1"/>
    <property type="molecule type" value="Genomic_DNA"/>
</dbReference>
<dbReference type="GeneID" id="20182245"/>
<reference evidence="1 2" key="2">
    <citation type="submission" date="2013-11" db="EMBL/GenBank/DDBJ databases">
        <title>The Genome Sequence of Phytophthora parasitica INRA-310.</title>
        <authorList>
            <consortium name="The Broad Institute Genomics Platform"/>
            <person name="Russ C."/>
            <person name="Tyler B."/>
            <person name="Panabieres F."/>
            <person name="Shan W."/>
            <person name="Tripathy S."/>
            <person name="Grunwald N."/>
            <person name="Machado M."/>
            <person name="Johnson C.S."/>
            <person name="Arredondo F."/>
            <person name="Hong C."/>
            <person name="Coffey M."/>
            <person name="Young S.K."/>
            <person name="Zeng Q."/>
            <person name="Gargeya S."/>
            <person name="Fitzgerald M."/>
            <person name="Abouelleil A."/>
            <person name="Alvarado L."/>
            <person name="Chapman S.B."/>
            <person name="Gainer-Dewar J."/>
            <person name="Goldberg J."/>
            <person name="Griggs A."/>
            <person name="Gujja S."/>
            <person name="Hansen M."/>
            <person name="Howarth C."/>
            <person name="Imamovic A."/>
            <person name="Ireland A."/>
            <person name="Larimer J."/>
            <person name="McCowan C."/>
            <person name="Murphy C."/>
            <person name="Pearson M."/>
            <person name="Poon T.W."/>
            <person name="Priest M."/>
            <person name="Roberts A."/>
            <person name="Saif S."/>
            <person name="Shea T."/>
            <person name="Sykes S."/>
            <person name="Wortman J."/>
            <person name="Nusbaum C."/>
            <person name="Birren B."/>
        </authorList>
    </citation>
    <scope>NUCLEOTIDE SEQUENCE [LARGE SCALE GENOMIC DNA]</scope>
    <source>
        <strain evidence="1 2">INRA-310</strain>
    </source>
</reference>
<dbReference type="OrthoDB" id="93052at2759"/>
<evidence type="ECO:0000313" key="1">
    <source>
        <dbReference type="EMBL" id="ETN06810.1"/>
    </source>
</evidence>
<dbReference type="VEuPathDB" id="FungiDB:PPTG_12830"/>
<name>W2Q3J4_PHYN3</name>
<reference evidence="2" key="1">
    <citation type="submission" date="2011-12" db="EMBL/GenBank/DDBJ databases">
        <authorList>
            <consortium name="The Broad Institute Genome Sequencing Platform"/>
            <person name="Russ C."/>
            <person name="Tyler B."/>
            <person name="Panabieres F."/>
            <person name="Shan W."/>
            <person name="Tripathy S."/>
            <person name="Grunwald N."/>
            <person name="Machado M."/>
            <person name="Young S.K."/>
            <person name="Zeng Q."/>
            <person name="Gargeya S."/>
            <person name="Fitzgerald M."/>
            <person name="Haas B."/>
            <person name="Abouelleil A."/>
            <person name="Alvarado L."/>
            <person name="Arachchi H.M."/>
            <person name="Berlin A."/>
            <person name="Chapman S.B."/>
            <person name="Gearin G."/>
            <person name="Goldberg J."/>
            <person name="Griggs A."/>
            <person name="Gujja S."/>
            <person name="Hansen M."/>
            <person name="Heiman D."/>
            <person name="Howarth C."/>
            <person name="Larimer J."/>
            <person name="Lui A."/>
            <person name="MacDonald P.J.P."/>
            <person name="McCowen C."/>
            <person name="Montmayeur A."/>
            <person name="Murphy C."/>
            <person name="Neiman D."/>
            <person name="Pearson M."/>
            <person name="Priest M."/>
            <person name="Roberts A."/>
            <person name="Saif S."/>
            <person name="Shea T."/>
            <person name="Sisk P."/>
            <person name="Stolte C."/>
            <person name="Sykes S."/>
            <person name="Wortman J."/>
            <person name="Nusbaum C."/>
            <person name="Birren B."/>
        </authorList>
    </citation>
    <scope>NUCLEOTIDE SEQUENCE [LARGE SCALE GENOMIC DNA]</scope>
    <source>
        <strain evidence="2">INRA-310</strain>
    </source>
</reference>
<sequence>MELLAFSPSDDYTTDSVEDMNVAVTGSGEDTDVAPSADENTSTTNNGTACFALYSNSGSSGVIAAVDDGQDSDSSLEYENAADGTGPFSTSTIAIQNKVQYISVGHYDAEEMAERSLDQLNHFDYSYKTRYASMFRVGKAFECRAHKGYHHRVKLITLPASEAGGKYQVLQKGEHAGTVVNLAIEGISRILKPEVDALLKLGMTAGRVRNMLLYKYLRYPAMLARVPETKKMENRKAYLKRLSGDGWEITKIVALTNWTAGKLCQSRVEFYRVDETNGAYLNELIVLDGFEHLVTSVQYMTKATAWWYLRTAPTECISMIGPL</sequence>
<organism evidence="1 2">
    <name type="scientific">Phytophthora nicotianae (strain INRA-310)</name>
    <name type="common">Phytophthora parasitica</name>
    <dbReference type="NCBI Taxonomy" id="761204"/>
    <lineage>
        <taxon>Eukaryota</taxon>
        <taxon>Sar</taxon>
        <taxon>Stramenopiles</taxon>
        <taxon>Oomycota</taxon>
        <taxon>Peronosporomycetes</taxon>
        <taxon>Peronosporales</taxon>
        <taxon>Peronosporaceae</taxon>
        <taxon>Phytophthora</taxon>
    </lineage>
</organism>
<dbReference type="Proteomes" id="UP000018817">
    <property type="component" value="Unassembled WGS sequence"/>
</dbReference>
<evidence type="ECO:0000313" key="2">
    <source>
        <dbReference type="Proteomes" id="UP000018817"/>
    </source>
</evidence>
<accession>W2Q3J4</accession>
<protein>
    <submittedName>
        <fullName evidence="1">Uncharacterized protein</fullName>
    </submittedName>
</protein>
<proteinExistence type="predicted"/>